<gene>
    <name evidence="2" type="primary">pilO2</name>
    <name evidence="2" type="ORF">KDW93_17600</name>
</gene>
<reference evidence="2" key="1">
    <citation type="submission" date="2021-04" db="EMBL/GenBank/DDBJ databases">
        <title>A collection of bacterial strains from the Burkholderia cepacia Research Laboratory and Repository.</title>
        <authorList>
            <person name="Lipuma J."/>
            <person name="Spilker T."/>
        </authorList>
    </citation>
    <scope>NUCLEOTIDE SEQUENCE</scope>
    <source>
        <strain evidence="2">AU36012</strain>
    </source>
</reference>
<comment type="caution">
    <text evidence="2">The sequence shown here is derived from an EMBL/GenBank/DDBJ whole genome shotgun (WGS) entry which is preliminary data.</text>
</comment>
<feature type="transmembrane region" description="Helical" evidence="1">
    <location>
        <begin position="196"/>
        <end position="215"/>
    </location>
</feature>
<proteinExistence type="predicted"/>
<keyword evidence="1" id="KW-0812">Transmembrane</keyword>
<dbReference type="InterPro" id="IPR009663">
    <property type="entry name" value="PAP_PilO"/>
</dbReference>
<evidence type="ECO:0000256" key="1">
    <source>
        <dbReference type="SAM" id="Phobius"/>
    </source>
</evidence>
<dbReference type="Proteomes" id="UP000682266">
    <property type="component" value="Unassembled WGS sequence"/>
</dbReference>
<name>A0AA41E955_9BURK</name>
<keyword evidence="1" id="KW-1133">Transmembrane helix</keyword>
<accession>A0AA41E955</accession>
<dbReference type="EMBL" id="JAGSVG010000015">
    <property type="protein sequence ID" value="MBR8130758.1"/>
    <property type="molecule type" value="Genomic_DNA"/>
</dbReference>
<dbReference type="Pfam" id="PF06864">
    <property type="entry name" value="PAP_PilO"/>
    <property type="match status" value="1"/>
</dbReference>
<organism evidence="2 3">
    <name type="scientific">Burkholderia ambifaria</name>
    <dbReference type="NCBI Taxonomy" id="152480"/>
    <lineage>
        <taxon>Bacteria</taxon>
        <taxon>Pseudomonadati</taxon>
        <taxon>Pseudomonadota</taxon>
        <taxon>Betaproteobacteria</taxon>
        <taxon>Burkholderiales</taxon>
        <taxon>Burkholderiaceae</taxon>
        <taxon>Burkholderia</taxon>
        <taxon>Burkholderia cepacia complex</taxon>
    </lineage>
</organism>
<dbReference type="AlphaFoldDB" id="A0AA41E955"/>
<protein>
    <submittedName>
        <fullName evidence="2">Type 4b pilus protein PilO2</fullName>
    </submittedName>
</protein>
<keyword evidence="1" id="KW-0472">Membrane</keyword>
<evidence type="ECO:0000313" key="2">
    <source>
        <dbReference type="EMBL" id="MBR8130758.1"/>
    </source>
</evidence>
<dbReference type="RefSeq" id="WP_105787742.1">
    <property type="nucleotide sequence ID" value="NZ_CADERF010000018.1"/>
</dbReference>
<evidence type="ECO:0000313" key="3">
    <source>
        <dbReference type="Proteomes" id="UP000682266"/>
    </source>
</evidence>
<sequence length="432" mass="47860">MITQIVQIGRQRFVCGLFWQSLSRRSELRKEGVELARKLNFELMVLRIDRGVAAAGFANVHEGAQAGVASLGAIVSKTIALQGAFYDGRQQSAPNWLGAFRLPDERWAYFAVRDGSFLPNGDWIGGREEVFERLTSDYSLGGWNAVIGDAEIEGMGFHNFYPRRIEDLLGKRRGDRVYIPGWARLRPVARRVSPRTFAAVVLALACAGATAYAWFVHRQHVIEAEHARAWAAQRARLEQARLRATDATASAHPWAGVPVPSQFARACIDHFTELAPGGWDLERFVCQPDSISYWWVRNGSTVALLLAREPLAHIDGNGEHASLSRPVRMPAAGDDEPLLARTDIDARLISRFQQFDVPFSLAVLADEPHGPLSTLGAPERQQNPWHASRLQANLGALPPVVLADYLDEPGIRLDKLTYQAGAWSAQGIVYAR</sequence>